<gene>
    <name evidence="2" type="ORF">MVEN_01708900</name>
</gene>
<dbReference type="GO" id="GO:0008999">
    <property type="term" value="F:protein-N-terminal-alanine acetyltransferase activity"/>
    <property type="evidence" value="ECO:0007669"/>
    <property type="project" value="TreeGrafter"/>
</dbReference>
<dbReference type="SUPFAM" id="SSF55729">
    <property type="entry name" value="Acyl-CoA N-acyltransferases (Nat)"/>
    <property type="match status" value="1"/>
</dbReference>
<comment type="caution">
    <text evidence="2">The sequence shown here is derived from an EMBL/GenBank/DDBJ whole genome shotgun (WGS) entry which is preliminary data.</text>
</comment>
<keyword evidence="3" id="KW-1185">Reference proteome</keyword>
<dbReference type="OrthoDB" id="41238at2759"/>
<dbReference type="GO" id="GO:1990189">
    <property type="term" value="F:protein N-terminal-serine acetyltransferase activity"/>
    <property type="evidence" value="ECO:0007669"/>
    <property type="project" value="TreeGrafter"/>
</dbReference>
<dbReference type="Pfam" id="PF13302">
    <property type="entry name" value="Acetyltransf_3"/>
    <property type="match status" value="1"/>
</dbReference>
<dbReference type="PANTHER" id="PTHR43441:SF5">
    <property type="entry name" value="FAMILY ACETYLTRANSFERASE, PUTATIVE-RELATED"/>
    <property type="match status" value="1"/>
</dbReference>
<dbReference type="PROSITE" id="PS51186">
    <property type="entry name" value="GNAT"/>
    <property type="match status" value="1"/>
</dbReference>
<reference evidence="2" key="1">
    <citation type="submission" date="2020-05" db="EMBL/GenBank/DDBJ databases">
        <title>Mycena genomes resolve the evolution of fungal bioluminescence.</title>
        <authorList>
            <person name="Tsai I.J."/>
        </authorList>
    </citation>
    <scope>NUCLEOTIDE SEQUENCE</scope>
    <source>
        <strain evidence="2">CCC161011</strain>
    </source>
</reference>
<accession>A0A8H7CNE4</accession>
<evidence type="ECO:0000313" key="3">
    <source>
        <dbReference type="Proteomes" id="UP000620124"/>
    </source>
</evidence>
<feature type="domain" description="N-acetyltransferase" evidence="1">
    <location>
        <begin position="22"/>
        <end position="188"/>
    </location>
</feature>
<protein>
    <recommendedName>
        <fullName evidence="1">N-acetyltransferase domain-containing protein</fullName>
    </recommendedName>
</protein>
<name>A0A8H7CNE4_9AGAR</name>
<evidence type="ECO:0000313" key="2">
    <source>
        <dbReference type="EMBL" id="KAF7344185.1"/>
    </source>
</evidence>
<dbReference type="InterPro" id="IPR016181">
    <property type="entry name" value="Acyl_CoA_acyltransferase"/>
</dbReference>
<dbReference type="Proteomes" id="UP000620124">
    <property type="component" value="Unassembled WGS sequence"/>
</dbReference>
<dbReference type="InterPro" id="IPR051908">
    <property type="entry name" value="Ribosomal_N-acetyltransferase"/>
</dbReference>
<organism evidence="2 3">
    <name type="scientific">Mycena venus</name>
    <dbReference type="NCBI Taxonomy" id="2733690"/>
    <lineage>
        <taxon>Eukaryota</taxon>
        <taxon>Fungi</taxon>
        <taxon>Dikarya</taxon>
        <taxon>Basidiomycota</taxon>
        <taxon>Agaricomycotina</taxon>
        <taxon>Agaricomycetes</taxon>
        <taxon>Agaricomycetidae</taxon>
        <taxon>Agaricales</taxon>
        <taxon>Marasmiineae</taxon>
        <taxon>Mycenaceae</taxon>
        <taxon>Mycena</taxon>
    </lineage>
</organism>
<sequence length="235" mass="26146">MNPPYDVNFCFPVPANLQNDRVKLVPFIPSEHADAFFAVARNHLELFTYIPWGPFDTTQDFVSTVIDKRVQPDRGMILFAVFDTSTPGEPQLAGTIGLLDTSAANLSTEIGIVFTLPQFQRTHVTTNAVGLLLHWTLDPSAEGGLGLRRVAWKANAHNSRSVRAAERLGFRQEGVLRWDRVLPAWKTEGGNGGAVRAGDSKPDCRSRDTVVLSLCWDDWEAGARQSVKEIMQRER</sequence>
<dbReference type="PANTHER" id="PTHR43441">
    <property type="entry name" value="RIBOSOMAL-PROTEIN-SERINE ACETYLTRANSFERASE"/>
    <property type="match status" value="1"/>
</dbReference>
<proteinExistence type="predicted"/>
<evidence type="ECO:0000259" key="1">
    <source>
        <dbReference type="PROSITE" id="PS51186"/>
    </source>
</evidence>
<dbReference type="AlphaFoldDB" id="A0A8H7CNE4"/>
<dbReference type="InterPro" id="IPR000182">
    <property type="entry name" value="GNAT_dom"/>
</dbReference>
<dbReference type="EMBL" id="JACAZI010000015">
    <property type="protein sequence ID" value="KAF7344185.1"/>
    <property type="molecule type" value="Genomic_DNA"/>
</dbReference>
<dbReference type="Gene3D" id="3.40.630.30">
    <property type="match status" value="1"/>
</dbReference>